<dbReference type="GO" id="GO:0004497">
    <property type="term" value="F:monooxygenase activity"/>
    <property type="evidence" value="ECO:0007669"/>
    <property type="project" value="UniProtKB-KW"/>
</dbReference>
<feature type="binding site" description="axial binding residue" evidence="5">
    <location>
        <position position="403"/>
    </location>
    <ligand>
        <name>heme</name>
        <dbReference type="ChEBI" id="CHEBI:30413"/>
    </ligand>
    <ligandPart>
        <name>Fe</name>
        <dbReference type="ChEBI" id="CHEBI:18248"/>
    </ligandPart>
</feature>
<dbReference type="InterPro" id="IPR017972">
    <property type="entry name" value="Cyt_P450_CS"/>
</dbReference>
<sequence>MNKLVSLALYRLLLHPLRKYPGPFTAKLSDLYGAFYAFHTVLHERTLDDHAKYDIYQNNDVTKSRAYLVSQRAPGVYGLFNAIDQSLHQKKRKLVGRALSPKSLQAFEPVLIQQIDIFLQQIRKHCRDAGGPINMTNQTKYLFVDVMGHLLFKYPLNLQTETTHRVLSYSRANFFFNVGMQLPSLVAMRIWALQSLWSVISRKRYLRTLQKIILTRLAQGQHVKQELLYMSAKSTIPKDDDEWVRDVQTEAVWHMLAGSDTTSTTLSALFFYLSRNPRCYRRLRQEVRSAFALDGDIRSGARLASCTYLRACLDESLRMSPAIPGTLWREEVSGAKASAKPLVVDGHVIPRGVHVGVNTYSLLHNDEYFPEPFVFKPERWLDAASGQANKDAFAPFSLGARGCLGKSVAYMGTSLVIAKTLWHFDFEECSVGGGVQQGRSGDEFRIRDMFSAVHDGPYLTFREVGRGEE</sequence>
<gene>
    <name evidence="7" type="ORF">MAC_02235</name>
</gene>
<dbReference type="GO" id="GO:0005506">
    <property type="term" value="F:iron ion binding"/>
    <property type="evidence" value="ECO:0007669"/>
    <property type="project" value="InterPro"/>
</dbReference>
<keyword evidence="2 5" id="KW-0349">Heme</keyword>
<evidence type="ECO:0008006" key="9">
    <source>
        <dbReference type="Google" id="ProtNLM"/>
    </source>
</evidence>
<dbReference type="OrthoDB" id="1470350at2759"/>
<dbReference type="InterPro" id="IPR002401">
    <property type="entry name" value="Cyt_P450_E_grp-I"/>
</dbReference>
<dbReference type="PROSITE" id="PS00086">
    <property type="entry name" value="CYTOCHROME_P450"/>
    <property type="match status" value="1"/>
</dbReference>
<name>E9DX87_METAQ</name>
<dbReference type="SUPFAM" id="SSF48264">
    <property type="entry name" value="Cytochrome P450"/>
    <property type="match status" value="1"/>
</dbReference>
<dbReference type="InterPro" id="IPR036396">
    <property type="entry name" value="Cyt_P450_sf"/>
</dbReference>
<comment type="cofactor">
    <cofactor evidence="1 5">
        <name>heme</name>
        <dbReference type="ChEBI" id="CHEBI:30413"/>
    </cofactor>
</comment>
<dbReference type="PANTHER" id="PTHR24305:SF226">
    <property type="entry name" value="CYTOCHROME P450 MONOOXYGENASE"/>
    <property type="match status" value="1"/>
</dbReference>
<dbReference type="EMBL" id="GL698480">
    <property type="protein sequence ID" value="EFY91645.1"/>
    <property type="molecule type" value="Genomic_DNA"/>
</dbReference>
<keyword evidence="6" id="KW-0560">Oxidoreductase</keyword>
<dbReference type="PANTHER" id="PTHR24305">
    <property type="entry name" value="CYTOCHROME P450"/>
    <property type="match status" value="1"/>
</dbReference>
<evidence type="ECO:0000256" key="2">
    <source>
        <dbReference type="ARBA" id="ARBA00022617"/>
    </source>
</evidence>
<dbReference type="HOGENOM" id="CLU_001570_14_11_1"/>
<comment type="similarity">
    <text evidence="6">Belongs to the cytochrome P450 family.</text>
</comment>
<dbReference type="eggNOG" id="KOG0159">
    <property type="taxonomic scope" value="Eukaryota"/>
</dbReference>
<evidence type="ECO:0000256" key="1">
    <source>
        <dbReference type="ARBA" id="ARBA00001971"/>
    </source>
</evidence>
<dbReference type="GO" id="GO:0016705">
    <property type="term" value="F:oxidoreductase activity, acting on paired donors, with incorporation or reduction of molecular oxygen"/>
    <property type="evidence" value="ECO:0007669"/>
    <property type="project" value="InterPro"/>
</dbReference>
<keyword evidence="4 5" id="KW-0408">Iron</keyword>
<evidence type="ECO:0000256" key="3">
    <source>
        <dbReference type="ARBA" id="ARBA00022723"/>
    </source>
</evidence>
<dbReference type="STRING" id="655827.E9DX87"/>
<dbReference type="PRINTS" id="PR00463">
    <property type="entry name" value="EP450I"/>
</dbReference>
<keyword evidence="8" id="KW-1185">Reference proteome</keyword>
<dbReference type="AlphaFoldDB" id="E9DX87"/>
<reference evidence="7 8" key="1">
    <citation type="journal article" date="2011" name="PLoS Genet.">
        <title>Genome sequencing and comparative transcriptomics of the model entomopathogenic fungi Metarhizium anisopliae and M. acridum.</title>
        <authorList>
            <person name="Gao Q."/>
            <person name="Jin K."/>
            <person name="Ying S.H."/>
            <person name="Zhang Y."/>
            <person name="Xiao G."/>
            <person name="Shang Y."/>
            <person name="Duan Z."/>
            <person name="Hu X."/>
            <person name="Xie X.Q."/>
            <person name="Zhou G."/>
            <person name="Peng G."/>
            <person name="Luo Z."/>
            <person name="Huang W."/>
            <person name="Wang B."/>
            <person name="Fang W."/>
            <person name="Wang S."/>
            <person name="Zhong Y."/>
            <person name="Ma L.J."/>
            <person name="St Leger R.J."/>
            <person name="Zhao G.P."/>
            <person name="Pei Y."/>
            <person name="Feng M.G."/>
            <person name="Xia Y."/>
            <person name="Wang C."/>
        </authorList>
    </citation>
    <scope>NUCLEOTIDE SEQUENCE [LARGE SCALE GENOMIC DNA]</scope>
    <source>
        <strain evidence="7 8">CQMa 102</strain>
    </source>
</reference>
<dbReference type="Gene3D" id="1.10.630.10">
    <property type="entry name" value="Cytochrome P450"/>
    <property type="match status" value="1"/>
</dbReference>
<proteinExistence type="inferred from homology"/>
<dbReference type="Pfam" id="PF00067">
    <property type="entry name" value="p450"/>
    <property type="match status" value="1"/>
</dbReference>
<evidence type="ECO:0000256" key="5">
    <source>
        <dbReference type="PIRSR" id="PIRSR602401-1"/>
    </source>
</evidence>
<evidence type="ECO:0000313" key="7">
    <source>
        <dbReference type="EMBL" id="EFY91645.1"/>
    </source>
</evidence>
<dbReference type="GO" id="GO:0020037">
    <property type="term" value="F:heme binding"/>
    <property type="evidence" value="ECO:0007669"/>
    <property type="project" value="InterPro"/>
</dbReference>
<dbReference type="PRINTS" id="PR00385">
    <property type="entry name" value="P450"/>
</dbReference>
<evidence type="ECO:0000313" key="8">
    <source>
        <dbReference type="Proteomes" id="UP000002499"/>
    </source>
</evidence>
<protein>
    <recommendedName>
        <fullName evidence="9">Benzoate 4-monooxygenase cytochrome P450</fullName>
    </recommendedName>
</protein>
<keyword evidence="3 5" id="KW-0479">Metal-binding</keyword>
<dbReference type="InParanoid" id="E9DX87"/>
<dbReference type="InterPro" id="IPR050121">
    <property type="entry name" value="Cytochrome_P450_monoxygenase"/>
</dbReference>
<dbReference type="Proteomes" id="UP000002499">
    <property type="component" value="Unassembled WGS sequence"/>
</dbReference>
<dbReference type="InterPro" id="IPR001128">
    <property type="entry name" value="Cyt_P450"/>
</dbReference>
<evidence type="ECO:0000256" key="4">
    <source>
        <dbReference type="ARBA" id="ARBA00023004"/>
    </source>
</evidence>
<keyword evidence="6" id="KW-0503">Monooxygenase</keyword>
<organism evidence="8">
    <name type="scientific">Metarhizium acridum (strain CQMa 102)</name>
    <dbReference type="NCBI Taxonomy" id="655827"/>
    <lineage>
        <taxon>Eukaryota</taxon>
        <taxon>Fungi</taxon>
        <taxon>Dikarya</taxon>
        <taxon>Ascomycota</taxon>
        <taxon>Pezizomycotina</taxon>
        <taxon>Sordariomycetes</taxon>
        <taxon>Hypocreomycetidae</taxon>
        <taxon>Hypocreales</taxon>
        <taxon>Clavicipitaceae</taxon>
        <taxon>Metarhizium</taxon>
    </lineage>
</organism>
<evidence type="ECO:0000256" key="6">
    <source>
        <dbReference type="RuleBase" id="RU000461"/>
    </source>
</evidence>
<accession>E9DX87</accession>
<dbReference type="OMA" id="TEETHRC"/>